<reference evidence="8 9" key="1">
    <citation type="submission" date="2019-06" db="EMBL/GenBank/DDBJ databases">
        <title>Draft genome of Aliikangiella marina GYP-15.</title>
        <authorList>
            <person name="Wang G."/>
        </authorList>
    </citation>
    <scope>NUCLEOTIDE SEQUENCE [LARGE SCALE GENOMIC DNA]</scope>
    <source>
        <strain evidence="8 9">GYP-15</strain>
    </source>
</reference>
<evidence type="ECO:0000256" key="3">
    <source>
        <dbReference type="ARBA" id="ARBA00022475"/>
    </source>
</evidence>
<name>A0A545T355_9GAMM</name>
<feature type="transmembrane region" description="Helical" evidence="7">
    <location>
        <begin position="170"/>
        <end position="192"/>
    </location>
</feature>
<comment type="subcellular location">
    <subcellularLocation>
        <location evidence="1">Cell membrane</location>
        <topology evidence="1">Multi-pass membrane protein</topology>
    </subcellularLocation>
</comment>
<evidence type="ECO:0000313" key="8">
    <source>
        <dbReference type="EMBL" id="TQV71625.1"/>
    </source>
</evidence>
<keyword evidence="5 7" id="KW-1133">Transmembrane helix</keyword>
<feature type="transmembrane region" description="Helical" evidence="7">
    <location>
        <begin position="137"/>
        <end position="158"/>
    </location>
</feature>
<dbReference type="InterPro" id="IPR018383">
    <property type="entry name" value="UPF0324_pro"/>
</dbReference>
<accession>A0A545T355</accession>
<dbReference type="AlphaFoldDB" id="A0A545T355"/>
<keyword evidence="9" id="KW-1185">Reference proteome</keyword>
<evidence type="ECO:0000256" key="7">
    <source>
        <dbReference type="SAM" id="Phobius"/>
    </source>
</evidence>
<dbReference type="PANTHER" id="PTHR30106">
    <property type="entry name" value="INNER MEMBRANE PROTEIN YEIH-RELATED"/>
    <property type="match status" value="1"/>
</dbReference>
<feature type="transmembrane region" description="Helical" evidence="7">
    <location>
        <begin position="80"/>
        <end position="102"/>
    </location>
</feature>
<evidence type="ECO:0000256" key="4">
    <source>
        <dbReference type="ARBA" id="ARBA00022692"/>
    </source>
</evidence>
<feature type="transmembrane region" description="Helical" evidence="7">
    <location>
        <begin position="109"/>
        <end position="131"/>
    </location>
</feature>
<protein>
    <submittedName>
        <fullName evidence="8">Putative sulfate exporter family transporter</fullName>
    </submittedName>
</protein>
<keyword evidence="3" id="KW-1003">Cell membrane</keyword>
<sequence length="310" mass="32885">MANFSAKTSLVALWVFIVIVISGVFGIGISLLLGIVYALVIGNQFQIKTQWAAGLILKTSIVLLGFAINVTDVYETARDGFVVTLVTILFALIVGYLIGLLFRVEKPLAFLVSSGTAICGGSAIAAVAPAINAKPNHVIISITIVFLLNAIGLIIFPGIGQYLGLSQNQFGLWAALAIHDTSSVVGAAGAFGEEALKVATTTKLARALWIIPLALVASVIFNQNRRSVSIPVFIVFFVLASGVTSFFNLPVFLEEMIPALAKTGMALALFLIGAGFSKATLSGLQWGALWQGVVLWILVSLFSLWLVIKF</sequence>
<dbReference type="Pfam" id="PF03601">
    <property type="entry name" value="Cons_hypoth698"/>
    <property type="match status" value="1"/>
</dbReference>
<evidence type="ECO:0000313" key="9">
    <source>
        <dbReference type="Proteomes" id="UP000317839"/>
    </source>
</evidence>
<feature type="transmembrane region" description="Helical" evidence="7">
    <location>
        <begin position="259"/>
        <end position="276"/>
    </location>
</feature>
<keyword evidence="6 7" id="KW-0472">Membrane</keyword>
<dbReference type="OrthoDB" id="5393513at2"/>
<proteinExistence type="inferred from homology"/>
<feature type="transmembrane region" description="Helical" evidence="7">
    <location>
        <begin position="228"/>
        <end position="247"/>
    </location>
</feature>
<feature type="transmembrane region" description="Helical" evidence="7">
    <location>
        <begin position="204"/>
        <end position="221"/>
    </location>
</feature>
<keyword evidence="4 7" id="KW-0812">Transmembrane</keyword>
<evidence type="ECO:0000256" key="5">
    <source>
        <dbReference type="ARBA" id="ARBA00022989"/>
    </source>
</evidence>
<dbReference type="PANTHER" id="PTHR30106:SF1">
    <property type="entry name" value="UPF0324 MEMBRANE PROTEIN FN0533"/>
    <property type="match status" value="1"/>
</dbReference>
<dbReference type="EMBL" id="VIKR01000006">
    <property type="protein sequence ID" value="TQV71625.1"/>
    <property type="molecule type" value="Genomic_DNA"/>
</dbReference>
<evidence type="ECO:0000256" key="6">
    <source>
        <dbReference type="ARBA" id="ARBA00023136"/>
    </source>
</evidence>
<feature type="transmembrane region" description="Helical" evidence="7">
    <location>
        <begin position="288"/>
        <end position="308"/>
    </location>
</feature>
<feature type="transmembrane region" description="Helical" evidence="7">
    <location>
        <begin position="51"/>
        <end position="68"/>
    </location>
</feature>
<comment type="caution">
    <text evidence="8">The sequence shown here is derived from an EMBL/GenBank/DDBJ whole genome shotgun (WGS) entry which is preliminary data.</text>
</comment>
<dbReference type="GO" id="GO:0005886">
    <property type="term" value="C:plasma membrane"/>
    <property type="evidence" value="ECO:0007669"/>
    <property type="project" value="UniProtKB-SubCell"/>
</dbReference>
<dbReference type="Proteomes" id="UP000317839">
    <property type="component" value="Unassembled WGS sequence"/>
</dbReference>
<gene>
    <name evidence="8" type="ORF">FLL45_20970</name>
</gene>
<evidence type="ECO:0000256" key="2">
    <source>
        <dbReference type="ARBA" id="ARBA00007977"/>
    </source>
</evidence>
<comment type="similarity">
    <text evidence="2">Belongs to the UPF0324 family.</text>
</comment>
<feature type="transmembrane region" description="Helical" evidence="7">
    <location>
        <begin position="12"/>
        <end position="39"/>
    </location>
</feature>
<organism evidence="8 9">
    <name type="scientific">Aliikangiella marina</name>
    <dbReference type="NCBI Taxonomy" id="1712262"/>
    <lineage>
        <taxon>Bacteria</taxon>
        <taxon>Pseudomonadati</taxon>
        <taxon>Pseudomonadota</taxon>
        <taxon>Gammaproteobacteria</taxon>
        <taxon>Oceanospirillales</taxon>
        <taxon>Pleioneaceae</taxon>
        <taxon>Aliikangiella</taxon>
    </lineage>
</organism>
<evidence type="ECO:0000256" key="1">
    <source>
        <dbReference type="ARBA" id="ARBA00004651"/>
    </source>
</evidence>
<dbReference type="RefSeq" id="WP_142944024.1">
    <property type="nucleotide sequence ID" value="NZ_VIKR01000006.1"/>
</dbReference>